<dbReference type="FunFam" id="3.40.225.10:FF:000008">
    <property type="entry name" value="Sugar aldolase"/>
    <property type="match status" value="1"/>
</dbReference>
<comment type="catalytic activity">
    <reaction evidence="11">
        <text>3-dehydro-4-O-phospho-L-erythronate + H(+) = dihydroxyacetone phosphate + CO2</text>
        <dbReference type="Rhea" id="RHEA:52404"/>
        <dbReference type="ChEBI" id="CHEBI:15378"/>
        <dbReference type="ChEBI" id="CHEBI:16526"/>
        <dbReference type="ChEBI" id="CHEBI:57642"/>
        <dbReference type="ChEBI" id="CHEBI:136592"/>
        <dbReference type="EC" id="4.1.1.104"/>
    </reaction>
</comment>
<evidence type="ECO:0000256" key="1">
    <source>
        <dbReference type="ARBA" id="ARBA00001947"/>
    </source>
</evidence>
<dbReference type="GO" id="GO:0046872">
    <property type="term" value="F:metal ion binding"/>
    <property type="evidence" value="ECO:0007669"/>
    <property type="project" value="UniProtKB-KW"/>
</dbReference>
<dbReference type="GO" id="GO:0019323">
    <property type="term" value="P:pentose catabolic process"/>
    <property type="evidence" value="ECO:0007669"/>
    <property type="project" value="InterPro"/>
</dbReference>
<dbReference type="PANTHER" id="PTHR22789:SF0">
    <property type="entry name" value="3-OXO-TETRONATE 4-PHOSPHATE DECARBOXYLASE-RELATED"/>
    <property type="match status" value="1"/>
</dbReference>
<dbReference type="InterPro" id="IPR036409">
    <property type="entry name" value="Aldolase_II/adducin_N_sf"/>
</dbReference>
<dbReference type="OrthoDB" id="5500703at2"/>
<reference evidence="14" key="1">
    <citation type="submission" date="2015-07" db="EMBL/GenBank/DDBJ databases">
        <authorList>
            <person name="Rodrigo-Torres Lidia"/>
            <person name="Arahal R.David."/>
        </authorList>
    </citation>
    <scope>NUCLEOTIDE SEQUENCE [LARGE SCALE GENOMIC DNA]</scope>
    <source>
        <strain evidence="14">CECT 5096</strain>
    </source>
</reference>
<evidence type="ECO:0000256" key="4">
    <source>
        <dbReference type="ARBA" id="ARBA00022833"/>
    </source>
</evidence>
<dbReference type="GeneID" id="97671073"/>
<dbReference type="STRING" id="311410.LA5095_00599"/>
<dbReference type="EC" id="4.1.1.104" evidence="8"/>
<evidence type="ECO:0000313" key="14">
    <source>
        <dbReference type="Proteomes" id="UP000049983"/>
    </source>
</evidence>
<evidence type="ECO:0000259" key="12">
    <source>
        <dbReference type="SMART" id="SM01007"/>
    </source>
</evidence>
<dbReference type="InterPro" id="IPR050013">
    <property type="entry name" value="OtnC"/>
</dbReference>
<gene>
    <name evidence="13" type="primary">fucA_4</name>
    <name evidence="13" type="ORF">LA5096_03739</name>
</gene>
<keyword evidence="5 13" id="KW-0456">Lyase</keyword>
<comment type="similarity">
    <text evidence="2">Belongs to the aldolase class II family. AraD/FucA subfamily.</text>
</comment>
<comment type="cofactor">
    <cofactor evidence="1">
        <name>Zn(2+)</name>
        <dbReference type="ChEBI" id="CHEBI:29105"/>
    </cofactor>
</comment>
<evidence type="ECO:0000256" key="9">
    <source>
        <dbReference type="ARBA" id="ARBA00044803"/>
    </source>
</evidence>
<dbReference type="InterPro" id="IPR050197">
    <property type="entry name" value="Aldolase_class_II_sugar_metab"/>
</dbReference>
<dbReference type="InterPro" id="IPR001303">
    <property type="entry name" value="Aldolase_II/adducin_N"/>
</dbReference>
<protein>
    <recommendedName>
        <fullName evidence="9">3-oxo-tetronate 4-phosphate decarboxylase</fullName>
        <ecNumber evidence="8">4.1.1.104</ecNumber>
    </recommendedName>
</protein>
<comment type="catalytic activity">
    <reaction evidence="10">
        <text>3-dehydro-4-O-phospho-D-erythronate + H(+) = dihydroxyacetone phosphate + CO2</text>
        <dbReference type="Rhea" id="RHEA:52416"/>
        <dbReference type="ChEBI" id="CHEBI:15378"/>
        <dbReference type="ChEBI" id="CHEBI:16526"/>
        <dbReference type="ChEBI" id="CHEBI:57642"/>
        <dbReference type="ChEBI" id="CHEBI:136593"/>
        <dbReference type="EC" id="4.1.1.104"/>
    </reaction>
</comment>
<keyword evidence="3" id="KW-0479">Metal-binding</keyword>
<dbReference type="AlphaFoldDB" id="A0A0M6ZER7"/>
<dbReference type="RefSeq" id="WP_055111786.1">
    <property type="nucleotide sequence ID" value="NZ_CXWA01000005.1"/>
</dbReference>
<comment type="function">
    <text evidence="7">Catalyzes the decarboxylation of 3-oxo-tetronate 4-phosphate to dihydroxyacetone phosphate (DHAP) and CO(2).</text>
</comment>
<dbReference type="PANTHER" id="PTHR22789">
    <property type="entry name" value="FUCULOSE PHOSPHATE ALDOLASE"/>
    <property type="match status" value="1"/>
</dbReference>
<evidence type="ECO:0000256" key="7">
    <source>
        <dbReference type="ARBA" id="ARBA00044745"/>
    </source>
</evidence>
<evidence type="ECO:0000313" key="13">
    <source>
        <dbReference type="EMBL" id="CTQ73644.1"/>
    </source>
</evidence>
<evidence type="ECO:0000256" key="8">
    <source>
        <dbReference type="ARBA" id="ARBA00044772"/>
    </source>
</evidence>
<accession>A0A0M6ZER7</accession>
<dbReference type="Proteomes" id="UP000049983">
    <property type="component" value="Unassembled WGS sequence"/>
</dbReference>
<dbReference type="Pfam" id="PF00596">
    <property type="entry name" value="Aldolase_II"/>
    <property type="match status" value="1"/>
</dbReference>
<dbReference type="GO" id="GO:0016832">
    <property type="term" value="F:aldehyde-lyase activity"/>
    <property type="evidence" value="ECO:0007669"/>
    <property type="project" value="InterPro"/>
</dbReference>
<dbReference type="EMBL" id="CXWC01000011">
    <property type="protein sequence ID" value="CTQ73644.1"/>
    <property type="molecule type" value="Genomic_DNA"/>
</dbReference>
<evidence type="ECO:0000256" key="11">
    <source>
        <dbReference type="ARBA" id="ARBA00048603"/>
    </source>
</evidence>
<feature type="domain" description="Class II aldolase/adducin N-terminal" evidence="12">
    <location>
        <begin position="9"/>
        <end position="188"/>
    </location>
</feature>
<organism evidence="13 14">
    <name type="scientific">Roseibium album</name>
    <dbReference type="NCBI Taxonomy" id="311410"/>
    <lineage>
        <taxon>Bacteria</taxon>
        <taxon>Pseudomonadati</taxon>
        <taxon>Pseudomonadota</taxon>
        <taxon>Alphaproteobacteria</taxon>
        <taxon>Hyphomicrobiales</taxon>
        <taxon>Stappiaceae</taxon>
        <taxon>Roseibium</taxon>
    </lineage>
</organism>
<name>A0A0M6ZER7_9HYPH</name>
<sequence>MSEITTVRDQIASCAKSMFDRGLTHGSTGNISARLSDGSLLVTPTGSSMGFLDPGRISHLSASGDLLSGDRPTKEMPLHSAFYDTRAMTGAVVHLHSCHSVALSLLPDIDPENVLPPLTAYGIMQLGKVRLLPFFVPGDPAMGDAVRGLAGKRSAVLLANHGPVVAGKSLEAAVNAMEELEATARLAMLLRGANATVLNADQIDRIVDRFDVDWT</sequence>
<dbReference type="Gene3D" id="3.40.225.10">
    <property type="entry name" value="Class II aldolase/adducin N-terminal domain"/>
    <property type="match status" value="1"/>
</dbReference>
<evidence type="ECO:0000256" key="5">
    <source>
        <dbReference type="ARBA" id="ARBA00023239"/>
    </source>
</evidence>
<keyword evidence="6" id="KW-0119">Carbohydrate metabolism</keyword>
<evidence type="ECO:0000256" key="3">
    <source>
        <dbReference type="ARBA" id="ARBA00022723"/>
    </source>
</evidence>
<keyword evidence="4" id="KW-0862">Zinc</keyword>
<dbReference type="GO" id="GO:0005829">
    <property type="term" value="C:cytosol"/>
    <property type="evidence" value="ECO:0007669"/>
    <property type="project" value="TreeGrafter"/>
</dbReference>
<evidence type="ECO:0000256" key="2">
    <source>
        <dbReference type="ARBA" id="ARBA00010037"/>
    </source>
</evidence>
<evidence type="ECO:0000256" key="6">
    <source>
        <dbReference type="ARBA" id="ARBA00023277"/>
    </source>
</evidence>
<proteinExistence type="inferred from homology"/>
<dbReference type="NCBIfam" id="NF043034">
    <property type="entry name" value="OxoTetrPhDc"/>
    <property type="match status" value="1"/>
</dbReference>
<dbReference type="NCBIfam" id="NF006000">
    <property type="entry name" value="PRK08130.1"/>
    <property type="match status" value="1"/>
</dbReference>
<dbReference type="SUPFAM" id="SSF53639">
    <property type="entry name" value="AraD/HMP-PK domain-like"/>
    <property type="match status" value="1"/>
</dbReference>
<dbReference type="SMART" id="SM01007">
    <property type="entry name" value="Aldolase_II"/>
    <property type="match status" value="1"/>
</dbReference>
<evidence type="ECO:0000256" key="10">
    <source>
        <dbReference type="ARBA" id="ARBA00047520"/>
    </source>
</evidence>
<keyword evidence="14" id="KW-1185">Reference proteome</keyword>